<dbReference type="Proteomes" id="UP000308705">
    <property type="component" value="Unassembled WGS sequence"/>
</dbReference>
<dbReference type="InterPro" id="IPR023213">
    <property type="entry name" value="CAT-like_dom_sf"/>
</dbReference>
<dbReference type="PANTHER" id="PTHR45527">
    <property type="entry name" value="NONRIBOSOMAL PEPTIDE SYNTHETASE"/>
    <property type="match status" value="1"/>
</dbReference>
<dbReference type="AlphaFoldDB" id="A0A4U3MD25"/>
<dbReference type="EMBL" id="SZQA01000026">
    <property type="protein sequence ID" value="TKK85667.1"/>
    <property type="molecule type" value="Genomic_DNA"/>
</dbReference>
<dbReference type="Pfam" id="PF00550">
    <property type="entry name" value="PP-binding"/>
    <property type="match status" value="1"/>
</dbReference>
<dbReference type="CDD" id="cd05930">
    <property type="entry name" value="A_NRPS"/>
    <property type="match status" value="1"/>
</dbReference>
<dbReference type="InterPro" id="IPR001242">
    <property type="entry name" value="Condensation_dom"/>
</dbReference>
<dbReference type="Pfam" id="PF00501">
    <property type="entry name" value="AMP-binding"/>
    <property type="match status" value="1"/>
</dbReference>
<dbReference type="CDD" id="cd19531">
    <property type="entry name" value="LCL_NRPS-like"/>
    <property type="match status" value="1"/>
</dbReference>
<evidence type="ECO:0000256" key="4">
    <source>
        <dbReference type="SAM" id="MobiDB-lite"/>
    </source>
</evidence>
<evidence type="ECO:0000256" key="1">
    <source>
        <dbReference type="ARBA" id="ARBA00001957"/>
    </source>
</evidence>
<dbReference type="Pfam" id="PF00668">
    <property type="entry name" value="Condensation"/>
    <property type="match status" value="1"/>
</dbReference>
<dbReference type="NCBIfam" id="TIGR01733">
    <property type="entry name" value="AA-adenyl-dom"/>
    <property type="match status" value="1"/>
</dbReference>
<evidence type="ECO:0000313" key="7">
    <source>
        <dbReference type="Proteomes" id="UP000308705"/>
    </source>
</evidence>
<dbReference type="GO" id="GO:0008610">
    <property type="term" value="P:lipid biosynthetic process"/>
    <property type="evidence" value="ECO:0007669"/>
    <property type="project" value="UniProtKB-ARBA"/>
</dbReference>
<dbReference type="SUPFAM" id="SSF56801">
    <property type="entry name" value="Acetyl-CoA synthetase-like"/>
    <property type="match status" value="1"/>
</dbReference>
<dbReference type="Pfam" id="PF13193">
    <property type="entry name" value="AMP-binding_C"/>
    <property type="match status" value="1"/>
</dbReference>
<evidence type="ECO:0000259" key="5">
    <source>
        <dbReference type="PROSITE" id="PS50075"/>
    </source>
</evidence>
<dbReference type="Gene3D" id="3.30.559.30">
    <property type="entry name" value="Nonribosomal peptide synthetase, condensation domain"/>
    <property type="match status" value="1"/>
</dbReference>
<dbReference type="PROSITE" id="PS50075">
    <property type="entry name" value="CARRIER"/>
    <property type="match status" value="1"/>
</dbReference>
<dbReference type="GO" id="GO:0005737">
    <property type="term" value="C:cytoplasm"/>
    <property type="evidence" value="ECO:0007669"/>
    <property type="project" value="TreeGrafter"/>
</dbReference>
<organism evidence="6 7">
    <name type="scientific">Herbidospora galbida</name>
    <dbReference type="NCBI Taxonomy" id="2575442"/>
    <lineage>
        <taxon>Bacteria</taxon>
        <taxon>Bacillati</taxon>
        <taxon>Actinomycetota</taxon>
        <taxon>Actinomycetes</taxon>
        <taxon>Streptosporangiales</taxon>
        <taxon>Streptosporangiaceae</taxon>
        <taxon>Herbidospora</taxon>
    </lineage>
</organism>
<comment type="cofactor">
    <cofactor evidence="1">
        <name>pantetheine 4'-phosphate</name>
        <dbReference type="ChEBI" id="CHEBI:47942"/>
    </cofactor>
</comment>
<name>A0A4U3MD25_9ACTN</name>
<dbReference type="GO" id="GO:0044550">
    <property type="term" value="P:secondary metabolite biosynthetic process"/>
    <property type="evidence" value="ECO:0007669"/>
    <property type="project" value="TreeGrafter"/>
</dbReference>
<dbReference type="GO" id="GO:0003824">
    <property type="term" value="F:catalytic activity"/>
    <property type="evidence" value="ECO:0007669"/>
    <property type="project" value="InterPro"/>
</dbReference>
<evidence type="ECO:0000256" key="2">
    <source>
        <dbReference type="ARBA" id="ARBA00022450"/>
    </source>
</evidence>
<dbReference type="GO" id="GO:0072330">
    <property type="term" value="P:monocarboxylic acid biosynthetic process"/>
    <property type="evidence" value="ECO:0007669"/>
    <property type="project" value="UniProtKB-ARBA"/>
</dbReference>
<dbReference type="SUPFAM" id="SSF52777">
    <property type="entry name" value="CoA-dependent acyltransferases"/>
    <property type="match status" value="2"/>
</dbReference>
<dbReference type="FunFam" id="1.10.1200.10:FF:000016">
    <property type="entry name" value="Non-ribosomal peptide synthase"/>
    <property type="match status" value="1"/>
</dbReference>
<dbReference type="InterPro" id="IPR006162">
    <property type="entry name" value="Ppantetheine_attach_site"/>
</dbReference>
<sequence length="1079" mass="116900">MVARGGRGAAEGRADRAARPGARRRRARRGGRGDRRAGGIVGALLGQTSTHPGGAPGARPPTAFRRDGMTPAQLRAWFLQQFDPEDAAFNLHRVRLLTGPLDPATLESALTSVARRHETLRTRFPAVDGRPTLVVEPAAPVEVEWLRASSDEEAERLVAERTNRPFDLVADLPFRASVIGLGPERHVLVLVAHHIICDGWSLDVLMDDLAVFYGGGEPDPLQVTAREHAAQTPEIDAKELAYWRERLANPPTLELPADRPRPAERIGHGDEMAFRLPASLVARLSEVARTSRCTLFALLLAAYQVLLSRHSGQDDVTVGVPDGGRDTEEAHALVAGLSGMLVLRGDLSGDPPFQKFLRGTMAALLGALSRRRVPFERLVEELDIGRDLSVTPFYQTTLTLHPGELEREQRFSGLTATPFPHGWKWVRCDVAVDVFWAGDDSGDLVTVVRYDTDLFDEPTVAALFERWRVLLHGIADDPSLPLSRLPLMTADERDTLVTTWNATARPIPPPLPRLFADQVARTPDAIAFSDGEHVLTYAELDRAASRIAGRLGDRRGSVVAVCVDRSVRVLPALLGVMRSGAAYLPIDPDNPPARIQYMLEDSGAVLVLADEGPAERLPEGVEVVTVSEALAADPADGFPPGPDDHAYTLYTSGSTGRPKGVVIRHSALANFLAGMADLLGSDPGQTWLVLSSVSFDISALELYLPLVGGGRAVIAERDVAVDGAAQIKLIEDAGITHIQSTPSGWRVLIEAGFSDPEITGLVGGEALPEELSRELRPRLGRLVNVYGPTETTIWSTTWEVPAGGGEPRIGRPIANTTCYVADRAGGVAPTFVAGELLIGGAGVADGYHGRPELTAERFVEFQGERVYRTGDRARWGFDGNLEFLGRMDNQVKVRGFRVEPGEVEAAILTCPGVDQAAVTARGDILVGYIVGDADLGDLRDHLEKILPAYMMPALWTRLGSMPMTISGKVDRKALPDPVAESGAEFVEPRTDAERLVADIWQEVLGLDRVGALDDFFAVGGHSLIAVRVAARIRAIIDLDVPIRYLFLRRTVEELARTIEDLLTEELDGLTDEEAARLVD</sequence>
<evidence type="ECO:0000256" key="3">
    <source>
        <dbReference type="ARBA" id="ARBA00022553"/>
    </source>
</evidence>
<dbReference type="InterPro" id="IPR025110">
    <property type="entry name" value="AMP-bd_C"/>
</dbReference>
<dbReference type="InterPro" id="IPR045851">
    <property type="entry name" value="AMP-bd_C_sf"/>
</dbReference>
<keyword evidence="7" id="KW-1185">Reference proteome</keyword>
<dbReference type="InterPro" id="IPR042099">
    <property type="entry name" value="ANL_N_sf"/>
</dbReference>
<dbReference type="PANTHER" id="PTHR45527:SF1">
    <property type="entry name" value="FATTY ACID SYNTHASE"/>
    <property type="match status" value="1"/>
</dbReference>
<dbReference type="PROSITE" id="PS00012">
    <property type="entry name" value="PHOSPHOPANTETHEINE"/>
    <property type="match status" value="1"/>
</dbReference>
<dbReference type="SUPFAM" id="SSF47336">
    <property type="entry name" value="ACP-like"/>
    <property type="match status" value="1"/>
</dbReference>
<dbReference type="GO" id="GO:0043041">
    <property type="term" value="P:amino acid activation for nonribosomal peptide biosynthetic process"/>
    <property type="evidence" value="ECO:0007669"/>
    <property type="project" value="TreeGrafter"/>
</dbReference>
<feature type="region of interest" description="Disordered" evidence="4">
    <location>
        <begin position="1"/>
        <end position="40"/>
    </location>
</feature>
<accession>A0A4U3MD25</accession>
<dbReference type="Gene3D" id="3.30.300.30">
    <property type="match status" value="1"/>
</dbReference>
<dbReference type="Gene3D" id="3.30.559.10">
    <property type="entry name" value="Chloramphenicol acetyltransferase-like domain"/>
    <property type="match status" value="1"/>
</dbReference>
<comment type="caution">
    <text evidence="6">The sequence shown here is derived from an EMBL/GenBank/DDBJ whole genome shotgun (WGS) entry which is preliminary data.</text>
</comment>
<protein>
    <submittedName>
        <fullName evidence="6">Amino acid adenylation domain-containing protein</fullName>
    </submittedName>
</protein>
<dbReference type="InterPro" id="IPR009081">
    <property type="entry name" value="PP-bd_ACP"/>
</dbReference>
<reference evidence="6 7" key="1">
    <citation type="submission" date="2019-04" db="EMBL/GenBank/DDBJ databases">
        <title>Herbidospora sp. NEAU-GS14.nov., a novel actinomycete isolated from soil.</title>
        <authorList>
            <person name="Han L."/>
        </authorList>
    </citation>
    <scope>NUCLEOTIDE SEQUENCE [LARGE SCALE GENOMIC DNA]</scope>
    <source>
        <strain evidence="6 7">NEAU-GS14</strain>
    </source>
</reference>
<gene>
    <name evidence="6" type="ORF">FDA94_25090</name>
</gene>
<feature type="domain" description="Carrier" evidence="5">
    <location>
        <begin position="987"/>
        <end position="1062"/>
    </location>
</feature>
<dbReference type="GO" id="GO:0031177">
    <property type="term" value="F:phosphopantetheine binding"/>
    <property type="evidence" value="ECO:0007669"/>
    <property type="project" value="TreeGrafter"/>
</dbReference>
<dbReference type="Gene3D" id="3.40.50.1820">
    <property type="entry name" value="alpha/beta hydrolase"/>
    <property type="match status" value="1"/>
</dbReference>
<proteinExistence type="predicted"/>
<dbReference type="InterPro" id="IPR029058">
    <property type="entry name" value="AB_hydrolase_fold"/>
</dbReference>
<dbReference type="InterPro" id="IPR000873">
    <property type="entry name" value="AMP-dep_synth/lig_dom"/>
</dbReference>
<keyword evidence="2" id="KW-0596">Phosphopantetheine</keyword>
<keyword evidence="3" id="KW-0597">Phosphoprotein</keyword>
<dbReference type="InterPro" id="IPR036736">
    <property type="entry name" value="ACP-like_sf"/>
</dbReference>
<dbReference type="InterPro" id="IPR010071">
    <property type="entry name" value="AA_adenyl_dom"/>
</dbReference>
<feature type="compositionally biased region" description="Basic residues" evidence="4">
    <location>
        <begin position="21"/>
        <end position="30"/>
    </location>
</feature>
<dbReference type="Gene3D" id="3.40.50.12780">
    <property type="entry name" value="N-terminal domain of ligase-like"/>
    <property type="match status" value="1"/>
</dbReference>
<evidence type="ECO:0000313" key="6">
    <source>
        <dbReference type="EMBL" id="TKK85667.1"/>
    </source>
</evidence>